<reference evidence="1" key="2">
    <citation type="submission" date="2023-05" db="EMBL/GenBank/DDBJ databases">
        <authorList>
            <person name="Schelkunov M.I."/>
        </authorList>
    </citation>
    <scope>NUCLEOTIDE SEQUENCE</scope>
    <source>
        <strain evidence="1">Hsosn_3</strain>
        <tissue evidence="1">Leaf</tissue>
    </source>
</reference>
<dbReference type="GO" id="GO:0006508">
    <property type="term" value="P:proteolysis"/>
    <property type="evidence" value="ECO:0007669"/>
    <property type="project" value="TreeGrafter"/>
</dbReference>
<proteinExistence type="predicted"/>
<dbReference type="GO" id="GO:0045037">
    <property type="term" value="P:protein import into chloroplast stroma"/>
    <property type="evidence" value="ECO:0007669"/>
    <property type="project" value="TreeGrafter"/>
</dbReference>
<dbReference type="PANTHER" id="PTHR23076">
    <property type="entry name" value="METALLOPROTEASE M41 FTSH"/>
    <property type="match status" value="1"/>
</dbReference>
<keyword evidence="2" id="KW-1185">Reference proteome</keyword>
<comment type="caution">
    <text evidence="1">The sequence shown here is derived from an EMBL/GenBank/DDBJ whole genome shotgun (WGS) entry which is preliminary data.</text>
</comment>
<evidence type="ECO:0000313" key="1">
    <source>
        <dbReference type="EMBL" id="KAK1378136.1"/>
    </source>
</evidence>
<name>A0AAD8MLV3_9APIA</name>
<dbReference type="EMBL" id="JAUIZM010000006">
    <property type="protein sequence ID" value="KAK1378136.1"/>
    <property type="molecule type" value="Genomic_DNA"/>
</dbReference>
<dbReference type="PANTHER" id="PTHR23076:SF97">
    <property type="entry name" value="ATP-DEPENDENT ZINC METALLOPROTEASE YME1L1"/>
    <property type="match status" value="1"/>
</dbReference>
<organism evidence="1 2">
    <name type="scientific">Heracleum sosnowskyi</name>
    <dbReference type="NCBI Taxonomy" id="360622"/>
    <lineage>
        <taxon>Eukaryota</taxon>
        <taxon>Viridiplantae</taxon>
        <taxon>Streptophyta</taxon>
        <taxon>Embryophyta</taxon>
        <taxon>Tracheophyta</taxon>
        <taxon>Spermatophyta</taxon>
        <taxon>Magnoliopsida</taxon>
        <taxon>eudicotyledons</taxon>
        <taxon>Gunneridae</taxon>
        <taxon>Pentapetalae</taxon>
        <taxon>asterids</taxon>
        <taxon>campanulids</taxon>
        <taxon>Apiales</taxon>
        <taxon>Apiaceae</taxon>
        <taxon>Apioideae</taxon>
        <taxon>apioid superclade</taxon>
        <taxon>Tordylieae</taxon>
        <taxon>Tordyliinae</taxon>
        <taxon>Heracleum</taxon>
    </lineage>
</organism>
<dbReference type="GO" id="GO:0004176">
    <property type="term" value="F:ATP-dependent peptidase activity"/>
    <property type="evidence" value="ECO:0007669"/>
    <property type="project" value="TreeGrafter"/>
</dbReference>
<protein>
    <submittedName>
        <fullName evidence="1">Uncharacterized protein</fullName>
    </submittedName>
</protein>
<reference evidence="1" key="1">
    <citation type="submission" date="2023-02" db="EMBL/GenBank/DDBJ databases">
        <title>Genome of toxic invasive species Heracleum sosnowskyi carries increased number of genes despite the absence of recent whole-genome duplications.</title>
        <authorList>
            <person name="Schelkunov M."/>
            <person name="Shtratnikova V."/>
            <person name="Makarenko M."/>
            <person name="Klepikova A."/>
            <person name="Omelchenko D."/>
            <person name="Novikova G."/>
            <person name="Obukhova E."/>
            <person name="Bogdanov V."/>
            <person name="Penin A."/>
            <person name="Logacheva M."/>
        </authorList>
    </citation>
    <scope>NUCLEOTIDE SEQUENCE</scope>
    <source>
        <strain evidence="1">Hsosn_3</strain>
        <tissue evidence="1">Leaf</tissue>
    </source>
</reference>
<gene>
    <name evidence="1" type="ORF">POM88_024880</name>
</gene>
<sequence length="279" mass="32680">MYIVGPSCSMIRHLRFVEAFHSLVGFYAAIYIRCVCTEARPLPRWVVQAAYHLWPASKERESKDTVIDNPTLETYRDYLYLYRSTCSDGKTCDLYMYDYIFTKTNYVAVEKKSNVLKNGEESLEIEDSIRRLHVMVFLIGLYVRMKSRCCSTPEVHWWFRWNENFRKFKDVKDCDDAKQELEEVVEYQKIRQGRLGRKLPKATVGEARVPFFYRAGSEFINIYAGVGAQSVRSLFQAAKKEGFRTYGSFFGHIVIMRSSDIRNNYSQVSGTTLRSRERP</sequence>
<dbReference type="Proteomes" id="UP001237642">
    <property type="component" value="Unassembled WGS sequence"/>
</dbReference>
<dbReference type="AlphaFoldDB" id="A0AAD8MLV3"/>
<accession>A0AAD8MLV3</accession>
<dbReference type="GO" id="GO:0009507">
    <property type="term" value="C:chloroplast"/>
    <property type="evidence" value="ECO:0007669"/>
    <property type="project" value="TreeGrafter"/>
</dbReference>
<evidence type="ECO:0000313" key="2">
    <source>
        <dbReference type="Proteomes" id="UP001237642"/>
    </source>
</evidence>